<accession>A0ABS7XV27</accession>
<protein>
    <recommendedName>
        <fullName evidence="3">DUF4252 domain-containing protein</fullName>
    </recommendedName>
</protein>
<evidence type="ECO:0008006" key="3">
    <source>
        <dbReference type="Google" id="ProtNLM"/>
    </source>
</evidence>
<name>A0ABS7XV27_9FLAO</name>
<evidence type="ECO:0000313" key="2">
    <source>
        <dbReference type="Proteomes" id="UP001198901"/>
    </source>
</evidence>
<organism evidence="1 2">
    <name type="scientific">Winogradskyella alexanderae</name>
    <dbReference type="NCBI Taxonomy" id="2877123"/>
    <lineage>
        <taxon>Bacteria</taxon>
        <taxon>Pseudomonadati</taxon>
        <taxon>Bacteroidota</taxon>
        <taxon>Flavobacteriia</taxon>
        <taxon>Flavobacteriales</taxon>
        <taxon>Flavobacteriaceae</taxon>
        <taxon>Winogradskyella</taxon>
    </lineage>
</organism>
<reference evidence="2" key="1">
    <citation type="submission" date="2023-07" db="EMBL/GenBank/DDBJ databases">
        <authorList>
            <person name="Yue Y."/>
        </authorList>
    </citation>
    <scope>NUCLEOTIDE SEQUENCE [LARGE SCALE GENOMIC DNA]</scope>
    <source>
        <strain evidence="2">D23</strain>
    </source>
</reference>
<proteinExistence type="predicted"/>
<dbReference type="Proteomes" id="UP001198901">
    <property type="component" value="Unassembled WGS sequence"/>
</dbReference>
<evidence type="ECO:0000313" key="1">
    <source>
        <dbReference type="EMBL" id="MCA0133876.1"/>
    </source>
</evidence>
<dbReference type="EMBL" id="JAIUJR010000015">
    <property type="protein sequence ID" value="MCA0133876.1"/>
    <property type="molecule type" value="Genomic_DNA"/>
</dbReference>
<gene>
    <name evidence="1" type="ORF">LBU54_14865</name>
</gene>
<dbReference type="PROSITE" id="PS51257">
    <property type="entry name" value="PROKAR_LIPOPROTEIN"/>
    <property type="match status" value="1"/>
</dbReference>
<dbReference type="RefSeq" id="WP_224531851.1">
    <property type="nucleotide sequence ID" value="NZ_JAIUJR010000015.1"/>
</dbReference>
<keyword evidence="2" id="KW-1185">Reference proteome</keyword>
<sequence>MKKAFIILLLLTQSCHENFNGKNLNEKEKRYAEIFKNKFTQNMHDPDSYEFVDLKLRENMVTEKDYIKIKKIINNETISIKSNDKKKEIVQNILNEFKDNIYDELLIKVRGKNRFNALVIDEHRALFLNNKLMNIDNETLNVFALFPNEHDELMIDLELDMEVPITNQPKSN</sequence>
<comment type="caution">
    <text evidence="1">The sequence shown here is derived from an EMBL/GenBank/DDBJ whole genome shotgun (WGS) entry which is preliminary data.</text>
</comment>